<dbReference type="RefSeq" id="WP_151967803.1">
    <property type="nucleotide sequence ID" value="NZ_AP019860.1"/>
</dbReference>
<dbReference type="PANTHER" id="PTHR42978">
    <property type="entry name" value="QUORUM-QUENCHING LACTONASE YTNP-RELATED-RELATED"/>
    <property type="match status" value="1"/>
</dbReference>
<evidence type="ECO:0000256" key="2">
    <source>
        <dbReference type="ARBA" id="ARBA00022723"/>
    </source>
</evidence>
<dbReference type="Gene3D" id="3.60.15.10">
    <property type="entry name" value="Ribonuclease Z/Hydroxyacylglutathione hydrolase-like"/>
    <property type="match status" value="1"/>
</dbReference>
<evidence type="ECO:0000259" key="5">
    <source>
        <dbReference type="SMART" id="SM00849"/>
    </source>
</evidence>
<keyword evidence="7" id="KW-1185">Reference proteome</keyword>
<dbReference type="Pfam" id="PF00753">
    <property type="entry name" value="Lactamase_B"/>
    <property type="match status" value="1"/>
</dbReference>
<reference evidence="6 7" key="1">
    <citation type="submission" date="2019-08" db="EMBL/GenBank/DDBJ databases">
        <title>Complete genome sequence of Candidatus Uab amorphum.</title>
        <authorList>
            <person name="Shiratori T."/>
            <person name="Suzuki S."/>
            <person name="Kakizawa Y."/>
            <person name="Ishida K."/>
        </authorList>
    </citation>
    <scope>NUCLEOTIDE SEQUENCE [LARGE SCALE GENOMIC DNA]</scope>
    <source>
        <strain evidence="6 7">SRT547</strain>
    </source>
</reference>
<dbReference type="CDD" id="cd16281">
    <property type="entry name" value="metallo-hydrolase-like_MBL-fold"/>
    <property type="match status" value="1"/>
</dbReference>
<dbReference type="PANTHER" id="PTHR42978:SF6">
    <property type="entry name" value="QUORUM-QUENCHING LACTONASE YTNP-RELATED"/>
    <property type="match status" value="1"/>
</dbReference>
<dbReference type="InterPro" id="IPR036866">
    <property type="entry name" value="RibonucZ/Hydroxyglut_hydro"/>
</dbReference>
<accession>A0A5S9IM77</accession>
<dbReference type="EMBL" id="AP019860">
    <property type="protein sequence ID" value="BBM83610.1"/>
    <property type="molecule type" value="Genomic_DNA"/>
</dbReference>
<dbReference type="OrthoDB" id="9802897at2"/>
<organism evidence="6 7">
    <name type="scientific">Uabimicrobium amorphum</name>
    <dbReference type="NCBI Taxonomy" id="2596890"/>
    <lineage>
        <taxon>Bacteria</taxon>
        <taxon>Pseudomonadati</taxon>
        <taxon>Planctomycetota</taxon>
        <taxon>Candidatus Uabimicrobiia</taxon>
        <taxon>Candidatus Uabimicrobiales</taxon>
        <taxon>Candidatus Uabimicrobiaceae</taxon>
        <taxon>Candidatus Uabimicrobium</taxon>
    </lineage>
</organism>
<keyword evidence="2" id="KW-0479">Metal-binding</keyword>
<comment type="similarity">
    <text evidence="1">Belongs to the metallo-beta-lactamase superfamily.</text>
</comment>
<dbReference type="InterPro" id="IPR051013">
    <property type="entry name" value="MBL_superfamily_lactonases"/>
</dbReference>
<dbReference type="AlphaFoldDB" id="A0A5S9IM77"/>
<dbReference type="InterPro" id="IPR001279">
    <property type="entry name" value="Metallo-B-lactamas"/>
</dbReference>
<name>A0A5S9IM77_UABAM</name>
<keyword evidence="4" id="KW-0862">Zinc</keyword>
<evidence type="ECO:0000313" key="6">
    <source>
        <dbReference type="EMBL" id="BBM83610.1"/>
    </source>
</evidence>
<proteinExistence type="inferred from homology"/>
<dbReference type="Proteomes" id="UP000326354">
    <property type="component" value="Chromosome"/>
</dbReference>
<evidence type="ECO:0000313" key="7">
    <source>
        <dbReference type="Proteomes" id="UP000326354"/>
    </source>
</evidence>
<sequence length="282" mass="31722">MQIANYQLHIVETGRFGLDGGAMFGVVPKVLWNRTNPADEKNRISLAMRTLLLVGEGRVILIDTGVGDYWPQKFCNIYAIDHDHSSLVQSLEKLGYTPNDVTDVIVTHLHFDHVGGAVRLEGQQHVPLFSNAKYHIQKSNLQHAKNPLEKDRASYLPETFMPLVENNLVEVTDGEKELLPNIHVLPVDGHTIGQQMVKISDNSDTLLYCADLIPTSSHIPIPYVMAYDLSPVKTIEEKKKYLQLACDNNWLLYFEHDPQIATVTVTKNTKGFIADKTMSNFS</sequence>
<dbReference type="KEGG" id="uam:UABAM_01963"/>
<dbReference type="GO" id="GO:0046872">
    <property type="term" value="F:metal ion binding"/>
    <property type="evidence" value="ECO:0007669"/>
    <property type="project" value="UniProtKB-KW"/>
</dbReference>
<evidence type="ECO:0000256" key="4">
    <source>
        <dbReference type="ARBA" id="ARBA00022833"/>
    </source>
</evidence>
<evidence type="ECO:0000256" key="1">
    <source>
        <dbReference type="ARBA" id="ARBA00007749"/>
    </source>
</evidence>
<evidence type="ECO:0000256" key="3">
    <source>
        <dbReference type="ARBA" id="ARBA00022801"/>
    </source>
</evidence>
<dbReference type="GO" id="GO:0016787">
    <property type="term" value="F:hydrolase activity"/>
    <property type="evidence" value="ECO:0007669"/>
    <property type="project" value="UniProtKB-KW"/>
</dbReference>
<dbReference type="SMART" id="SM00849">
    <property type="entry name" value="Lactamase_B"/>
    <property type="match status" value="1"/>
</dbReference>
<keyword evidence="3 6" id="KW-0378">Hydrolase</keyword>
<dbReference type="SUPFAM" id="SSF56281">
    <property type="entry name" value="Metallo-hydrolase/oxidoreductase"/>
    <property type="match status" value="1"/>
</dbReference>
<protein>
    <submittedName>
        <fullName evidence="6">MBL fold metallo-hydrolase</fullName>
    </submittedName>
</protein>
<gene>
    <name evidence="6" type="ORF">UABAM_01963</name>
</gene>
<feature type="domain" description="Metallo-beta-lactamase" evidence="5">
    <location>
        <begin position="47"/>
        <end position="256"/>
    </location>
</feature>